<dbReference type="Pfam" id="PF08220">
    <property type="entry name" value="HTH_DeoR"/>
    <property type="match status" value="1"/>
</dbReference>
<dbReference type="Gene3D" id="1.10.10.10">
    <property type="entry name" value="Winged helix-like DNA-binding domain superfamily/Winged helix DNA-binding domain"/>
    <property type="match status" value="1"/>
</dbReference>
<evidence type="ECO:0000313" key="5">
    <source>
        <dbReference type="Proteomes" id="UP000036873"/>
    </source>
</evidence>
<dbReference type="PANTHER" id="PTHR30363:SF56">
    <property type="entry name" value="TRANSCRIPTIONAL REGULATOR, DEOR FAMILY"/>
    <property type="match status" value="1"/>
</dbReference>
<dbReference type="PRINTS" id="PR00037">
    <property type="entry name" value="HTHLACR"/>
</dbReference>
<dbReference type="InterPro" id="IPR050313">
    <property type="entry name" value="Carb_Metab_HTH_regulators"/>
</dbReference>
<accession>A0A0L6U113</accession>
<dbReference type="PANTHER" id="PTHR30363">
    <property type="entry name" value="HTH-TYPE TRANSCRIPTIONAL REGULATOR SRLR-RELATED"/>
    <property type="match status" value="1"/>
</dbReference>
<proteinExistence type="predicted"/>
<evidence type="ECO:0000313" key="4">
    <source>
        <dbReference type="EMBL" id="KNZ42193.1"/>
    </source>
</evidence>
<reference evidence="5" key="1">
    <citation type="submission" date="2015-07" db="EMBL/GenBank/DDBJ databases">
        <title>Draft genome sequence of Acetobacterium bakii DSM 8293, a potential psychrophilic chemical producer through syngas fermentation.</title>
        <authorList>
            <person name="Song Y."/>
            <person name="Hwang S."/>
            <person name="Cho B.-K."/>
        </authorList>
    </citation>
    <scope>NUCLEOTIDE SEQUENCE [LARGE SCALE GENOMIC DNA]</scope>
    <source>
        <strain evidence="5">DSM 8239</strain>
    </source>
</reference>
<dbReference type="SMART" id="SM00420">
    <property type="entry name" value="HTH_DEOR"/>
    <property type="match status" value="1"/>
</dbReference>
<keyword evidence="5" id="KW-1185">Reference proteome</keyword>
<evidence type="ECO:0000256" key="2">
    <source>
        <dbReference type="ARBA" id="ARBA00023163"/>
    </source>
</evidence>
<dbReference type="InterPro" id="IPR036390">
    <property type="entry name" value="WH_DNA-bd_sf"/>
</dbReference>
<keyword evidence="2" id="KW-0804">Transcription</keyword>
<name>A0A0L6U113_9FIRM</name>
<dbReference type="PROSITE" id="PS51000">
    <property type="entry name" value="HTH_DEOR_2"/>
    <property type="match status" value="1"/>
</dbReference>
<evidence type="ECO:0000256" key="1">
    <source>
        <dbReference type="ARBA" id="ARBA00023015"/>
    </source>
</evidence>
<sequence length="250" mass="27639">MIAEERFDKTLHMIEEKRAVTVAELSEALNISESTIRRDLTTLHNSGKLKKVHGGATAIGGSFATMDYDVQMREDHYREEKKRIGQFAAALIERNDFVYIDAGTSTEAMVDAIVEPGAVYVTNGISLAKKLVQKGYRTIIVGGEIKPITDAVVGTEAQRFLGKYHFTKGFFGTNGVDMSAGFSTPDPTEAQVKHEALVRSKVAFILADPSKFNQIAPVSFGKLEDGEIITTKLFDSAYCKHTKIWEVDRQ</sequence>
<dbReference type="RefSeq" id="WP_050739829.1">
    <property type="nucleotide sequence ID" value="NZ_LGYO01000018.1"/>
</dbReference>
<organism evidence="4 5">
    <name type="scientific">Acetobacterium bakii</name>
    <dbReference type="NCBI Taxonomy" id="52689"/>
    <lineage>
        <taxon>Bacteria</taxon>
        <taxon>Bacillati</taxon>
        <taxon>Bacillota</taxon>
        <taxon>Clostridia</taxon>
        <taxon>Eubacteriales</taxon>
        <taxon>Eubacteriaceae</taxon>
        <taxon>Acetobacterium</taxon>
    </lineage>
</organism>
<evidence type="ECO:0000259" key="3">
    <source>
        <dbReference type="PROSITE" id="PS51000"/>
    </source>
</evidence>
<gene>
    <name evidence="4" type="ORF">AKG39_07820</name>
</gene>
<dbReference type="InterPro" id="IPR037171">
    <property type="entry name" value="NagB/RpiA_transferase-like"/>
</dbReference>
<dbReference type="OrthoDB" id="9797223at2"/>
<dbReference type="InterPro" id="IPR001034">
    <property type="entry name" value="DeoR_HTH"/>
</dbReference>
<dbReference type="SUPFAM" id="SSF46785">
    <property type="entry name" value="Winged helix' DNA-binding domain"/>
    <property type="match status" value="1"/>
</dbReference>
<feature type="domain" description="HTH deoR-type" evidence="3">
    <location>
        <begin position="3"/>
        <end position="58"/>
    </location>
</feature>
<comment type="caution">
    <text evidence="4">The sequence shown here is derived from an EMBL/GenBank/DDBJ whole genome shotgun (WGS) entry which is preliminary data.</text>
</comment>
<dbReference type="GO" id="GO:0003700">
    <property type="term" value="F:DNA-binding transcription factor activity"/>
    <property type="evidence" value="ECO:0007669"/>
    <property type="project" value="InterPro"/>
</dbReference>
<dbReference type="AlphaFoldDB" id="A0A0L6U113"/>
<dbReference type="Proteomes" id="UP000036873">
    <property type="component" value="Unassembled WGS sequence"/>
</dbReference>
<dbReference type="InterPro" id="IPR014036">
    <property type="entry name" value="DeoR-like_C"/>
</dbReference>
<dbReference type="STRING" id="52689.AKG39_07820"/>
<dbReference type="Gene3D" id="3.40.50.1360">
    <property type="match status" value="1"/>
</dbReference>
<dbReference type="InterPro" id="IPR036388">
    <property type="entry name" value="WH-like_DNA-bd_sf"/>
</dbReference>
<keyword evidence="1" id="KW-0805">Transcription regulation</keyword>
<dbReference type="PATRIC" id="fig|52689.4.peg.688"/>
<dbReference type="SMART" id="SM01134">
    <property type="entry name" value="DeoRC"/>
    <property type="match status" value="1"/>
</dbReference>
<protein>
    <submittedName>
        <fullName evidence="4">DeoR faimly transcriptional regulator</fullName>
    </submittedName>
</protein>
<dbReference type="Pfam" id="PF00455">
    <property type="entry name" value="DeoRC"/>
    <property type="match status" value="1"/>
</dbReference>
<dbReference type="SUPFAM" id="SSF100950">
    <property type="entry name" value="NagB/RpiA/CoA transferase-like"/>
    <property type="match status" value="1"/>
</dbReference>
<dbReference type="EMBL" id="LGYO01000018">
    <property type="protein sequence ID" value="KNZ42193.1"/>
    <property type="molecule type" value="Genomic_DNA"/>
</dbReference>